<evidence type="ECO:0000313" key="4">
    <source>
        <dbReference type="Proteomes" id="UP000746690"/>
    </source>
</evidence>
<organism evidence="3 4">
    <name type="scientific">Flavivirga algicola</name>
    <dbReference type="NCBI Taxonomy" id="2729136"/>
    <lineage>
        <taxon>Bacteria</taxon>
        <taxon>Pseudomonadati</taxon>
        <taxon>Bacteroidota</taxon>
        <taxon>Flavobacteriia</taxon>
        <taxon>Flavobacteriales</taxon>
        <taxon>Flavobacteriaceae</taxon>
        <taxon>Flavivirga</taxon>
    </lineage>
</organism>
<proteinExistence type="predicted"/>
<evidence type="ECO:0000313" key="3">
    <source>
        <dbReference type="EMBL" id="NMH88354.1"/>
    </source>
</evidence>
<accession>A0ABX1S1P3</accession>
<dbReference type="InterPro" id="IPR024749">
    <property type="entry name" value="Collagen-bd_put"/>
</dbReference>
<reference evidence="3 4" key="1">
    <citation type="submission" date="2020-04" db="EMBL/GenBank/DDBJ databases">
        <title>A Flavivirga sp. nov.</title>
        <authorList>
            <person name="Sun X."/>
        </authorList>
    </citation>
    <scope>NUCLEOTIDE SEQUENCE [LARGE SCALE GENOMIC DNA]</scope>
    <source>
        <strain evidence="3 4">Y03</strain>
    </source>
</reference>
<gene>
    <name evidence="3" type="ORF">HHX25_12615</name>
</gene>
<name>A0ABX1S1P3_9FLAO</name>
<dbReference type="Pfam" id="PF16586">
    <property type="entry name" value="DUF5060"/>
    <property type="match status" value="1"/>
</dbReference>
<evidence type="ECO:0000259" key="1">
    <source>
        <dbReference type="Pfam" id="PF12904"/>
    </source>
</evidence>
<dbReference type="EMBL" id="JABBHF010000006">
    <property type="protein sequence ID" value="NMH88354.1"/>
    <property type="molecule type" value="Genomic_DNA"/>
</dbReference>
<protein>
    <submittedName>
        <fullName evidence="3">DUF5060 domain-containing protein</fullName>
    </submittedName>
</protein>
<dbReference type="Pfam" id="PF12904">
    <property type="entry name" value="Collagen_bind_2"/>
    <property type="match status" value="1"/>
</dbReference>
<dbReference type="Gene3D" id="3.20.20.80">
    <property type="entry name" value="Glycosidases"/>
    <property type="match status" value="1"/>
</dbReference>
<keyword evidence="4" id="KW-1185">Reference proteome</keyword>
<evidence type="ECO:0000259" key="2">
    <source>
        <dbReference type="Pfam" id="PF16586"/>
    </source>
</evidence>
<dbReference type="Proteomes" id="UP000746690">
    <property type="component" value="Unassembled WGS sequence"/>
</dbReference>
<sequence length="614" mass="70108">MLFGLTVFQRDQQISPSIIFNAKTSPPLVYKQWHTITLSFKGPETSELDADNPFLNYRLSVDFKHEKTKYAVRGFYAADGNASETGANKGNIWKVRFTPDHLGTWSYTAVLHHQDSIALEKDFTKGTPVEISNKTGEFIVKGSDKEAPDFRANGRLVASEGYYKFQGTEKFWIKGGTNSPENLLGYVDFDDTYRMQASNREGEASTNNEIHQYTAHLKDWKLGDPSWKNGKGKSLIGAINYLASKGVNSSYFLTMNILGDGKDVWPYVNPDDFSRFDISKLEQWEILFQHMQAKGILLHLVVQETENETMLDHGNTGAMRQLYFRELIARFGHHLALNWNLGEENGPASWSPVGQNDRQRKDMSKFLKENDPYNHPVLLHTHSHDPLRSKILDSILGFKHLDGLSLQQDKRELAPEVVKTWREKAKKTGHDWLITMDEIGLWHTAALPDSEDPNHDTLRRYALWGTLLSGAAGVEWYFGAKHPHNDLNSEDWRERDRLWELTNHATTFFRNHLPFWEMMPEHSLINTPRAYCLRKKGEVYAIYLPELEKPTINLKNVEGVFDITWYNPLKGGALQKGSKGRIQGGHISELGAPVSIKGTSSQQDWVCLVKKTEN</sequence>
<dbReference type="Gene3D" id="2.60.40.10">
    <property type="entry name" value="Immunoglobulins"/>
    <property type="match status" value="1"/>
</dbReference>
<feature type="domain" description="Putative collagen-binding" evidence="1">
    <location>
        <begin position="529"/>
        <end position="609"/>
    </location>
</feature>
<feature type="domain" description="DUF5060" evidence="2">
    <location>
        <begin position="31"/>
        <end position="109"/>
    </location>
</feature>
<dbReference type="InterPro" id="IPR032260">
    <property type="entry name" value="DUF5060"/>
</dbReference>
<comment type="caution">
    <text evidence="3">The sequence shown here is derived from an EMBL/GenBank/DDBJ whole genome shotgun (WGS) entry which is preliminary data.</text>
</comment>
<dbReference type="InterPro" id="IPR013783">
    <property type="entry name" value="Ig-like_fold"/>
</dbReference>